<sequence>MKINTLLPGQSGLEILCDSYFIENIESFQELMEVYNLYKQNNPEKTIIVTLDDLGQAEYTSVHSTMSNDLDTIEGHDLSGVDKECFENGEHLGYLSTPSEFFILKENFLKQVIDVNFLTACDKGLTIDEDELAILEKINQSPFEFLDKKIILKIVPVKNAYEGVCGFPNGYFSSDLDPFENYALAKHLFEKYGLALFGIGASFLGFTMNRTLDIQEVQELGIDLSNLYDATPELFVKLLEITQEKGYLFLKYVEYLDN</sequence>
<keyword evidence="2" id="KW-1185">Reference proteome</keyword>
<dbReference type="Proteomes" id="UP001468798">
    <property type="component" value="Unassembled WGS sequence"/>
</dbReference>
<evidence type="ECO:0000313" key="2">
    <source>
        <dbReference type="Proteomes" id="UP001468798"/>
    </source>
</evidence>
<organism evidence="1 2">
    <name type="scientific">Flavobacterium polysaccharolyticum</name>
    <dbReference type="NCBI Taxonomy" id="3133148"/>
    <lineage>
        <taxon>Bacteria</taxon>
        <taxon>Pseudomonadati</taxon>
        <taxon>Bacteroidota</taxon>
        <taxon>Flavobacteriia</taxon>
        <taxon>Flavobacteriales</taxon>
        <taxon>Flavobacteriaceae</taxon>
        <taxon>Flavobacterium</taxon>
    </lineage>
</organism>
<gene>
    <name evidence="1" type="ORF">WFZ86_10220</name>
</gene>
<protein>
    <recommendedName>
        <fullName evidence="3">DUF4253 domain-containing protein</fullName>
    </recommendedName>
</protein>
<reference evidence="1 2" key="1">
    <citation type="submission" date="2024-03" db="EMBL/GenBank/DDBJ databases">
        <title>Two novel species of the genus Flavobacterium exhibiting potentially degradation of complex polysaccharides.</title>
        <authorList>
            <person name="Lian X."/>
        </authorList>
    </citation>
    <scope>NUCLEOTIDE SEQUENCE [LARGE SCALE GENOMIC DNA]</scope>
    <source>
        <strain evidence="1 2">N6</strain>
    </source>
</reference>
<name>A0ABU9NQB9_9FLAO</name>
<evidence type="ECO:0008006" key="3">
    <source>
        <dbReference type="Google" id="ProtNLM"/>
    </source>
</evidence>
<dbReference type="EMBL" id="JBCGDP010000008">
    <property type="protein sequence ID" value="MEM0576873.1"/>
    <property type="molecule type" value="Genomic_DNA"/>
</dbReference>
<evidence type="ECO:0000313" key="1">
    <source>
        <dbReference type="EMBL" id="MEM0576873.1"/>
    </source>
</evidence>
<proteinExistence type="predicted"/>
<dbReference type="RefSeq" id="WP_342691848.1">
    <property type="nucleotide sequence ID" value="NZ_JBCGDP010000008.1"/>
</dbReference>
<comment type="caution">
    <text evidence="1">The sequence shown here is derived from an EMBL/GenBank/DDBJ whole genome shotgun (WGS) entry which is preliminary data.</text>
</comment>
<accession>A0ABU9NQB9</accession>